<keyword evidence="2" id="KW-1185">Reference proteome</keyword>
<dbReference type="VEuPathDB" id="FungiDB:FMAN_00289"/>
<dbReference type="AlphaFoldDB" id="A0A1L7TXT9"/>
<protein>
    <submittedName>
        <fullName evidence="1">Uncharacterized protein</fullName>
    </submittedName>
</protein>
<dbReference type="GeneID" id="65079562"/>
<dbReference type="Proteomes" id="UP000184255">
    <property type="component" value="Unassembled WGS sequence"/>
</dbReference>
<organism evidence="1 2">
    <name type="scientific">Fusarium mangiferae</name>
    <name type="common">Mango malformation disease fungus</name>
    <dbReference type="NCBI Taxonomy" id="192010"/>
    <lineage>
        <taxon>Eukaryota</taxon>
        <taxon>Fungi</taxon>
        <taxon>Dikarya</taxon>
        <taxon>Ascomycota</taxon>
        <taxon>Pezizomycotina</taxon>
        <taxon>Sordariomycetes</taxon>
        <taxon>Hypocreomycetidae</taxon>
        <taxon>Hypocreales</taxon>
        <taxon>Nectriaceae</taxon>
        <taxon>Fusarium</taxon>
        <taxon>Fusarium fujikuroi species complex</taxon>
    </lineage>
</organism>
<dbReference type="EMBL" id="FCQH01000013">
    <property type="protein sequence ID" value="CVL02849.1"/>
    <property type="molecule type" value="Genomic_DNA"/>
</dbReference>
<name>A0A1L7TXT9_FUSMA</name>
<reference evidence="2" key="1">
    <citation type="journal article" date="2016" name="Genome Biol. Evol.">
        <title>Comparative 'omics' of the Fusarium fujikuroi species complex highlights differences in genetic potential and metabolite synthesis.</title>
        <authorList>
            <person name="Niehaus E.-M."/>
            <person name="Muensterkoetter M."/>
            <person name="Proctor R.H."/>
            <person name="Brown D.W."/>
            <person name="Sharon A."/>
            <person name="Idan Y."/>
            <person name="Oren-Young L."/>
            <person name="Sieber C.M."/>
            <person name="Novak O."/>
            <person name="Pencik A."/>
            <person name="Tarkowska D."/>
            <person name="Hromadova K."/>
            <person name="Freeman S."/>
            <person name="Maymon M."/>
            <person name="Elazar M."/>
            <person name="Youssef S.A."/>
            <person name="El-Shabrawy E.S.M."/>
            <person name="Shalaby A.B.A."/>
            <person name="Houterman P."/>
            <person name="Brock N.L."/>
            <person name="Burkhardt I."/>
            <person name="Tsavkelova E.A."/>
            <person name="Dickschat J.S."/>
            <person name="Galuszka P."/>
            <person name="Gueldener U."/>
            <person name="Tudzynski B."/>
        </authorList>
    </citation>
    <scope>NUCLEOTIDE SEQUENCE [LARGE SCALE GENOMIC DNA]</scope>
    <source>
        <strain evidence="2">MRC7560</strain>
    </source>
</reference>
<evidence type="ECO:0000313" key="2">
    <source>
        <dbReference type="Proteomes" id="UP000184255"/>
    </source>
</evidence>
<accession>A0A1L7TXT9</accession>
<sequence>MICTVSSAQSESRLSSVIRAKAIPELSNIGTIPILCFDYTLELSHYITDDQLTRNHLLDSPSQAHHQKHLH</sequence>
<proteinExistence type="predicted"/>
<gene>
    <name evidence="1" type="ORF">FMAN_00289</name>
</gene>
<comment type="caution">
    <text evidence="1">The sequence shown here is derived from an EMBL/GenBank/DDBJ whole genome shotgun (WGS) entry which is preliminary data.</text>
</comment>
<evidence type="ECO:0000313" key="1">
    <source>
        <dbReference type="EMBL" id="CVL02849.1"/>
    </source>
</evidence>
<dbReference type="RefSeq" id="XP_041687833.1">
    <property type="nucleotide sequence ID" value="XM_041822120.1"/>
</dbReference>